<dbReference type="PROSITE" id="PS00913">
    <property type="entry name" value="ADH_IRON_1"/>
    <property type="match status" value="1"/>
</dbReference>
<dbReference type="InterPro" id="IPR056798">
    <property type="entry name" value="ADH_Fe_C"/>
</dbReference>
<feature type="domain" description="Alcohol dehydrogenase iron-type/glycerol dehydrogenase GldA" evidence="2">
    <location>
        <begin position="11"/>
        <end position="176"/>
    </location>
</feature>
<protein>
    <submittedName>
        <fullName evidence="4">Iron-containing alcohol dehydrogenase</fullName>
    </submittedName>
</protein>
<dbReference type="Proteomes" id="UP000276301">
    <property type="component" value="Unassembled WGS sequence"/>
</dbReference>
<comment type="caution">
    <text evidence="4">The sequence shown here is derived from an EMBL/GenBank/DDBJ whole genome shotgun (WGS) entry which is preliminary data.</text>
</comment>
<feature type="domain" description="Fe-containing alcohol dehydrogenase-like C-terminal" evidence="3">
    <location>
        <begin position="187"/>
        <end position="373"/>
    </location>
</feature>
<keyword evidence="1" id="KW-0560">Oxidoreductase</keyword>
<evidence type="ECO:0000259" key="2">
    <source>
        <dbReference type="Pfam" id="PF00465"/>
    </source>
</evidence>
<dbReference type="AlphaFoldDB" id="A0A498CLM8"/>
<dbReference type="PANTHER" id="PTHR11496:SF83">
    <property type="entry name" value="HYDROXYACID-OXOACID TRANSHYDROGENASE, MITOCHONDRIAL"/>
    <property type="match status" value="1"/>
</dbReference>
<dbReference type="Gene3D" id="1.20.1090.10">
    <property type="entry name" value="Dehydroquinate synthase-like - alpha domain"/>
    <property type="match status" value="1"/>
</dbReference>
<evidence type="ECO:0000256" key="1">
    <source>
        <dbReference type="ARBA" id="ARBA00023002"/>
    </source>
</evidence>
<dbReference type="InterPro" id="IPR039697">
    <property type="entry name" value="Alcohol_dehydrogenase_Fe"/>
</dbReference>
<evidence type="ECO:0000313" key="4">
    <source>
        <dbReference type="EMBL" id="RLL10938.1"/>
    </source>
</evidence>
<dbReference type="Gene3D" id="3.40.50.1970">
    <property type="match status" value="1"/>
</dbReference>
<name>A0A498CLM8_9FIRM</name>
<dbReference type="GO" id="GO:0004022">
    <property type="term" value="F:alcohol dehydrogenase (NAD+) activity"/>
    <property type="evidence" value="ECO:0007669"/>
    <property type="project" value="UniProtKB-ARBA"/>
</dbReference>
<accession>A0A498CLM8</accession>
<dbReference type="Pfam" id="PF00465">
    <property type="entry name" value="Fe-ADH"/>
    <property type="match status" value="1"/>
</dbReference>
<evidence type="ECO:0000313" key="5">
    <source>
        <dbReference type="Proteomes" id="UP000276301"/>
    </source>
</evidence>
<dbReference type="RefSeq" id="WP_121586845.1">
    <property type="nucleotide sequence ID" value="NZ_RCHT01000011.1"/>
</dbReference>
<evidence type="ECO:0000259" key="3">
    <source>
        <dbReference type="Pfam" id="PF25137"/>
    </source>
</evidence>
<dbReference type="InterPro" id="IPR001670">
    <property type="entry name" value="ADH_Fe/GldA"/>
</dbReference>
<dbReference type="GO" id="GO:0046872">
    <property type="term" value="F:metal ion binding"/>
    <property type="evidence" value="ECO:0007669"/>
    <property type="project" value="InterPro"/>
</dbReference>
<dbReference type="Pfam" id="PF25137">
    <property type="entry name" value="ADH_Fe_C"/>
    <property type="match status" value="1"/>
</dbReference>
<dbReference type="PANTHER" id="PTHR11496">
    <property type="entry name" value="ALCOHOL DEHYDROGENASE"/>
    <property type="match status" value="1"/>
</dbReference>
<keyword evidence="5" id="KW-1185">Reference proteome</keyword>
<reference evidence="4 5" key="1">
    <citation type="submission" date="2018-10" db="EMBL/GenBank/DDBJ databases">
        <title>Anaerotruncus faecis sp. nov., isolated from human feces.</title>
        <authorList>
            <person name="Wang Y.-J."/>
        </authorList>
    </citation>
    <scope>NUCLEOTIDE SEQUENCE [LARGE SCALE GENOMIC DNA]</scope>
    <source>
        <strain evidence="4 5">22A2-44</strain>
    </source>
</reference>
<dbReference type="SUPFAM" id="SSF56796">
    <property type="entry name" value="Dehydroquinate synthase-like"/>
    <property type="match status" value="1"/>
</dbReference>
<organism evidence="4 5">
    <name type="scientific">Anaerotruncus massiliensis</name>
    <name type="common">ex Liu et al. 2021</name>
    <dbReference type="NCBI Taxonomy" id="2321404"/>
    <lineage>
        <taxon>Bacteria</taxon>
        <taxon>Bacillati</taxon>
        <taxon>Bacillota</taxon>
        <taxon>Clostridia</taxon>
        <taxon>Eubacteriales</taxon>
        <taxon>Oscillospiraceae</taxon>
        <taxon>Anaerotruncus</taxon>
    </lineage>
</organism>
<gene>
    <name evidence="4" type="ORF">D4A47_07715</name>
</gene>
<dbReference type="FunFam" id="3.40.50.1970:FF:000003">
    <property type="entry name" value="Alcohol dehydrogenase, iron-containing"/>
    <property type="match status" value="1"/>
</dbReference>
<dbReference type="InterPro" id="IPR018211">
    <property type="entry name" value="ADH_Fe_CS"/>
</dbReference>
<dbReference type="EMBL" id="RCHT01000011">
    <property type="protein sequence ID" value="RLL10938.1"/>
    <property type="molecule type" value="Genomic_DNA"/>
</dbReference>
<sequence length="374" mass="39596">MNTKNFRFHMPVAVHYGVGIAHNMTGWIRGERVMIVCDPFLYQSGVAEKLGGALEGKTVSYFSGIEPNPSTVSVDACAEAARAARAETVIGVGGGSAMDVAKVVACLVTNGGSIYDYYAGGTKRFGPRAVKLILIPTTAGTGSEVTNVGVYTNPRAGVKMPFVTDEFWADEALIDPEMTYSLPPAVTASTGMDAFCHAIEAYWNKESQPMCDFLAMGALKTILENIKAAYDHPDDTAARGAMITAALVAGVAFSQTRTTGIHAVSFPLTTEFHASHGAACSITLPAFIRAAKQGAAEKLRVLAGYLGYADADALADGVEALMRSMKMPVRLQELGVREADIPHIAEVGLTAAIIQLTPAEMNQETVEALLRSIL</sequence>
<proteinExistence type="predicted"/>